<dbReference type="GO" id="GO:0030425">
    <property type="term" value="C:dendrite"/>
    <property type="evidence" value="ECO:0007669"/>
    <property type="project" value="TreeGrafter"/>
</dbReference>
<dbReference type="PANTHER" id="PTHR46089">
    <property type="entry name" value="ALSIN HOMOLOG"/>
    <property type="match status" value="1"/>
</dbReference>
<evidence type="ECO:0000313" key="3">
    <source>
        <dbReference type="Proteomes" id="UP000261620"/>
    </source>
</evidence>
<dbReference type="SMART" id="SM00698">
    <property type="entry name" value="MORN"/>
    <property type="match status" value="2"/>
</dbReference>
<evidence type="ECO:0000313" key="2">
    <source>
        <dbReference type="Ensembl" id="ENSMMOP00000007354.1"/>
    </source>
</evidence>
<dbReference type="SUPFAM" id="SSF82185">
    <property type="entry name" value="Histone H3 K4-specific methyltransferase SET7/9 N-terminal domain"/>
    <property type="match status" value="1"/>
</dbReference>
<dbReference type="STRING" id="94237.ENSMMOP00000007354"/>
<dbReference type="Ensembl" id="ENSMMOT00000007494.1">
    <property type="protein sequence ID" value="ENSMMOP00000007354.1"/>
    <property type="gene ID" value="ENSMMOG00000005720.1"/>
</dbReference>
<organism evidence="2 3">
    <name type="scientific">Mola mola</name>
    <name type="common">Ocean sunfish</name>
    <name type="synonym">Tetraodon mola</name>
    <dbReference type="NCBI Taxonomy" id="94237"/>
    <lineage>
        <taxon>Eukaryota</taxon>
        <taxon>Metazoa</taxon>
        <taxon>Chordata</taxon>
        <taxon>Craniata</taxon>
        <taxon>Vertebrata</taxon>
        <taxon>Euteleostomi</taxon>
        <taxon>Actinopterygii</taxon>
        <taxon>Neopterygii</taxon>
        <taxon>Teleostei</taxon>
        <taxon>Neoteleostei</taxon>
        <taxon>Acanthomorphata</taxon>
        <taxon>Eupercaria</taxon>
        <taxon>Tetraodontiformes</taxon>
        <taxon>Molidae</taxon>
        <taxon>Mola</taxon>
    </lineage>
</organism>
<dbReference type="GO" id="GO:0005737">
    <property type="term" value="C:cytoplasm"/>
    <property type="evidence" value="ECO:0007669"/>
    <property type="project" value="TreeGrafter"/>
</dbReference>
<dbReference type="GO" id="GO:0031267">
    <property type="term" value="F:small GTPase binding"/>
    <property type="evidence" value="ECO:0007669"/>
    <property type="project" value="TreeGrafter"/>
</dbReference>
<dbReference type="Proteomes" id="UP000261620">
    <property type="component" value="Unplaced"/>
</dbReference>
<keyword evidence="1" id="KW-0677">Repeat</keyword>
<dbReference type="InterPro" id="IPR051984">
    <property type="entry name" value="Alsin"/>
</dbReference>
<dbReference type="GO" id="GO:0005813">
    <property type="term" value="C:centrosome"/>
    <property type="evidence" value="ECO:0007669"/>
    <property type="project" value="TreeGrafter"/>
</dbReference>
<dbReference type="Gene3D" id="2.20.110.10">
    <property type="entry name" value="Histone H3 K4-specific methyltransferase SET7/9 N-terminal domain"/>
    <property type="match status" value="1"/>
</dbReference>
<dbReference type="GO" id="GO:0016197">
    <property type="term" value="P:endosomal transport"/>
    <property type="evidence" value="ECO:0007669"/>
    <property type="project" value="TreeGrafter"/>
</dbReference>
<name>A0A3Q3WEZ4_MOLML</name>
<dbReference type="GO" id="GO:0005085">
    <property type="term" value="F:guanyl-nucleotide exchange factor activity"/>
    <property type="evidence" value="ECO:0007669"/>
    <property type="project" value="TreeGrafter"/>
</dbReference>
<sequence length="119" mass="13307">ASPTTGSFSSMTYRGNWRDGKIHGFGKYKLVRCYSLLSKVEGSRGLMTCLSVSYASGEVYEGCFSEGQRHGYGIVFPRGEKYMGLWLDEQRHGSAVVVTQYGVYYEGTFRDNKMSVSLP</sequence>
<dbReference type="InterPro" id="IPR003409">
    <property type="entry name" value="MORN"/>
</dbReference>
<dbReference type="PANTHER" id="PTHR46089:SF3">
    <property type="entry name" value="ALSIN"/>
    <property type="match status" value="1"/>
</dbReference>
<evidence type="ECO:0000256" key="1">
    <source>
        <dbReference type="ARBA" id="ARBA00022737"/>
    </source>
</evidence>
<proteinExistence type="predicted"/>
<accession>A0A3Q3WEZ4</accession>
<keyword evidence="3" id="KW-1185">Reference proteome</keyword>
<dbReference type="Pfam" id="PF02493">
    <property type="entry name" value="MORN"/>
    <property type="match status" value="3"/>
</dbReference>
<dbReference type="AlphaFoldDB" id="A0A3Q3WEZ4"/>
<protein>
    <submittedName>
        <fullName evidence="2">Uncharacterized protein</fullName>
    </submittedName>
</protein>
<reference evidence="2" key="1">
    <citation type="submission" date="2025-08" db="UniProtKB">
        <authorList>
            <consortium name="Ensembl"/>
        </authorList>
    </citation>
    <scope>IDENTIFICATION</scope>
</reference>
<reference evidence="2" key="2">
    <citation type="submission" date="2025-09" db="UniProtKB">
        <authorList>
            <consortium name="Ensembl"/>
        </authorList>
    </citation>
    <scope>IDENTIFICATION</scope>
</reference>